<dbReference type="OrthoDB" id="9787348at2"/>
<feature type="transmembrane region" description="Helical" evidence="1">
    <location>
        <begin position="86"/>
        <end position="106"/>
    </location>
</feature>
<keyword evidence="1" id="KW-1133">Transmembrane helix</keyword>
<comment type="caution">
    <text evidence="2">The sequence shown here is derived from an EMBL/GenBank/DDBJ whole genome shotgun (WGS) entry which is preliminary data.</text>
</comment>
<keyword evidence="1" id="KW-0812">Transmembrane</keyword>
<evidence type="ECO:0000313" key="2">
    <source>
        <dbReference type="EMBL" id="KAA0891736.1"/>
    </source>
</evidence>
<dbReference type="PANTHER" id="PTHR43801:SF1">
    <property type="entry name" value="POLYPRENYL SYNTHETASE"/>
    <property type="match status" value="1"/>
</dbReference>
<protein>
    <submittedName>
        <fullName evidence="2">DUF116 domain-containing protein</fullName>
    </submittedName>
</protein>
<keyword evidence="1" id="KW-0472">Membrane</keyword>
<dbReference type="RefSeq" id="WP_149307435.1">
    <property type="nucleotide sequence ID" value="NZ_SRSD01000005.1"/>
</dbReference>
<organism evidence="2 3">
    <name type="scientific">Oryzomonas rubra</name>
    <dbReference type="NCBI Taxonomy" id="2509454"/>
    <lineage>
        <taxon>Bacteria</taxon>
        <taxon>Pseudomonadati</taxon>
        <taxon>Thermodesulfobacteriota</taxon>
        <taxon>Desulfuromonadia</taxon>
        <taxon>Geobacterales</taxon>
        <taxon>Geobacteraceae</taxon>
        <taxon>Oryzomonas</taxon>
    </lineage>
</organism>
<dbReference type="Pfam" id="PF01976">
    <property type="entry name" value="DUF116"/>
    <property type="match status" value="1"/>
</dbReference>
<evidence type="ECO:0000256" key="1">
    <source>
        <dbReference type="SAM" id="Phobius"/>
    </source>
</evidence>
<feature type="transmembrane region" description="Helical" evidence="1">
    <location>
        <begin position="49"/>
        <end position="74"/>
    </location>
</feature>
<dbReference type="PANTHER" id="PTHR43801">
    <property type="entry name" value="NUCLEOTIDE-BINDING PROTEIN-RELATED"/>
    <property type="match status" value="1"/>
</dbReference>
<dbReference type="EMBL" id="SRSD01000005">
    <property type="protein sequence ID" value="KAA0891736.1"/>
    <property type="molecule type" value="Genomic_DNA"/>
</dbReference>
<evidence type="ECO:0000313" key="3">
    <source>
        <dbReference type="Proteomes" id="UP000324298"/>
    </source>
</evidence>
<proteinExistence type="predicted"/>
<dbReference type="AlphaFoldDB" id="A0A5A9XFE8"/>
<accession>A0A5A9XFE8</accession>
<dbReference type="Proteomes" id="UP000324298">
    <property type="component" value="Unassembled WGS sequence"/>
</dbReference>
<sequence>MTDTQGTTTPPRKRLFISLMGFTCLIVVGLTFLAWWVPNRGLANIHPQLPHIVGIVVAALSGVAILGTGLLVLTTALGKDIFFTRFMRLVVIKFLLPMIELVGRGLGLDKDSIRQSFIAMNNSLVISQRQKVKPDRILVLLPHCIQLFDCEIKVTGDIKKCVQCGRCDIKGLVGIGKKYHVDISVATGGTLARKVIVEKRPKLVLAVACERDLTSGIKDCYPLPVIGILNDRPFGPCFNTTVDINKIDEALSQVILQEEPASKTA</sequence>
<gene>
    <name evidence="2" type="ORF">ET418_09860</name>
</gene>
<keyword evidence="3" id="KW-1185">Reference proteome</keyword>
<name>A0A5A9XFE8_9BACT</name>
<dbReference type="InterPro" id="IPR002829">
    <property type="entry name" value="DUF116"/>
</dbReference>
<reference evidence="2 3" key="1">
    <citation type="submission" date="2019-04" db="EMBL/GenBank/DDBJ databases">
        <title>Geobacter ruber sp. nov., ferric-reducing bacteria isolated from paddy soil.</title>
        <authorList>
            <person name="Xu Z."/>
            <person name="Masuda Y."/>
            <person name="Itoh H."/>
            <person name="Senoo K."/>
        </authorList>
    </citation>
    <scope>NUCLEOTIDE SEQUENCE [LARGE SCALE GENOMIC DNA]</scope>
    <source>
        <strain evidence="2 3">Red88</strain>
    </source>
</reference>
<feature type="transmembrane region" description="Helical" evidence="1">
    <location>
        <begin position="15"/>
        <end position="37"/>
    </location>
</feature>